<dbReference type="InterPro" id="IPR029044">
    <property type="entry name" value="Nucleotide-diphossugar_trans"/>
</dbReference>
<keyword evidence="3" id="KW-0808">Transferase</keyword>
<evidence type="ECO:0000313" key="6">
    <source>
        <dbReference type="Proteomes" id="UP000199541"/>
    </source>
</evidence>
<evidence type="ECO:0000313" key="4">
    <source>
        <dbReference type="EMBL" id="GHE01630.1"/>
    </source>
</evidence>
<keyword evidence="6" id="KW-1185">Reference proteome</keyword>
<protein>
    <submittedName>
        <fullName evidence="5">Glycosyltransferase like family 2</fullName>
    </submittedName>
</protein>
<keyword evidence="2" id="KW-0328">Glycosyltransferase</keyword>
<dbReference type="RefSeq" id="WP_035845034.1">
    <property type="nucleotide sequence ID" value="NZ_BNAB01000007.1"/>
</dbReference>
<evidence type="ECO:0000256" key="1">
    <source>
        <dbReference type="ARBA" id="ARBA00006739"/>
    </source>
</evidence>
<name>A0AAN4ZZN4_9RHOB</name>
<dbReference type="Gene3D" id="3.90.550.10">
    <property type="entry name" value="Spore Coat Polysaccharide Biosynthesis Protein SpsA, Chain A"/>
    <property type="match status" value="1"/>
</dbReference>
<dbReference type="SUPFAM" id="SSF53448">
    <property type="entry name" value="Nucleotide-diphospho-sugar transferases"/>
    <property type="match status" value="1"/>
</dbReference>
<gene>
    <name evidence="4" type="ORF">GCM10008024_17690</name>
    <name evidence="5" type="ORF">SAMN05444006_108181</name>
</gene>
<evidence type="ECO:0000313" key="5">
    <source>
        <dbReference type="EMBL" id="SDW97686.1"/>
    </source>
</evidence>
<reference evidence="5 6" key="2">
    <citation type="submission" date="2016-10" db="EMBL/GenBank/DDBJ databases">
        <authorList>
            <person name="Varghese N."/>
            <person name="Submissions S."/>
        </authorList>
    </citation>
    <scope>NUCLEOTIDE SEQUENCE [LARGE SCALE GENOMIC DNA]</scope>
    <source>
        <strain evidence="5 6">DSM 24802</strain>
    </source>
</reference>
<reference evidence="4" key="3">
    <citation type="submission" date="2023-06" db="EMBL/GenBank/DDBJ databases">
        <authorList>
            <person name="Sun Q."/>
            <person name="Zhou Y."/>
        </authorList>
    </citation>
    <scope>NUCLEOTIDE SEQUENCE</scope>
    <source>
        <strain evidence="4">CGMCC 1.10859</strain>
    </source>
</reference>
<proteinExistence type="inferred from homology"/>
<comment type="caution">
    <text evidence="4">The sequence shown here is derived from an EMBL/GenBank/DDBJ whole genome shotgun (WGS) entry which is preliminary data.</text>
</comment>
<sequence length="410" mass="44746">MTEHGTSIVITSRHRSAALRRCLCALHQQDHPRIELIVVADPAACAALALLADRVKLIPFDKPNISAARNLGLTQAAGEVVAFIDDDAVPEPSWIRRLARPFNDHRVAAATGFVRGRNGISYQWKAAWIDHLGEDTLLDVDATAATLHAGDARRAVKTQGTNMAFRRAPLMAAGGFDPALHFYLDEAHVDLTLAAAGHLTAVVPEAQVHHSFAASERRRADRAPLSLAEIGASTAVFLRRHAAQEDPAPALARLRAAQRRRLLTMMVDGRLSPPDVKRLLATLEAGLTEGAARPLPALGPLADDPPPFRALPGTGPRPGVVLAGRPWSRRQLRRAALTQLEAGRIATLLCLGPNARPHRMRFDTEGYWEQSGGLFGRSERSGPRFRFARFNDRLRREIGRIGQFRPVGTE</sequence>
<dbReference type="Proteomes" id="UP000634647">
    <property type="component" value="Unassembled WGS sequence"/>
</dbReference>
<dbReference type="EMBL" id="BNAB01000007">
    <property type="protein sequence ID" value="GHE01630.1"/>
    <property type="molecule type" value="Genomic_DNA"/>
</dbReference>
<evidence type="ECO:0000313" key="7">
    <source>
        <dbReference type="Proteomes" id="UP000634647"/>
    </source>
</evidence>
<reference evidence="4" key="1">
    <citation type="journal article" date="2014" name="Int. J. Syst. Evol. Microbiol.">
        <title>Complete genome sequence of Corynebacterium casei LMG S-19264T (=DSM 44701T), isolated from a smear-ripened cheese.</title>
        <authorList>
            <consortium name="US DOE Joint Genome Institute (JGI-PGF)"/>
            <person name="Walter F."/>
            <person name="Albersmeier A."/>
            <person name="Kalinowski J."/>
            <person name="Ruckert C."/>
        </authorList>
    </citation>
    <scope>NUCLEOTIDE SEQUENCE</scope>
    <source>
        <strain evidence="4">CGMCC 1.10859</strain>
    </source>
</reference>
<comment type="similarity">
    <text evidence="1">Belongs to the glycosyltransferase 2 family.</text>
</comment>
<dbReference type="PANTHER" id="PTHR43179">
    <property type="entry name" value="RHAMNOSYLTRANSFERASE WBBL"/>
    <property type="match status" value="1"/>
</dbReference>
<evidence type="ECO:0000256" key="2">
    <source>
        <dbReference type="ARBA" id="ARBA00022676"/>
    </source>
</evidence>
<dbReference type="AlphaFoldDB" id="A0AAN4ZZN4"/>
<dbReference type="EMBL" id="FNOB01000008">
    <property type="protein sequence ID" value="SDW97686.1"/>
    <property type="molecule type" value="Genomic_DNA"/>
</dbReference>
<dbReference type="GO" id="GO:0016757">
    <property type="term" value="F:glycosyltransferase activity"/>
    <property type="evidence" value="ECO:0007669"/>
    <property type="project" value="UniProtKB-KW"/>
</dbReference>
<evidence type="ECO:0000256" key="3">
    <source>
        <dbReference type="ARBA" id="ARBA00022679"/>
    </source>
</evidence>
<dbReference type="PANTHER" id="PTHR43179:SF12">
    <property type="entry name" value="GALACTOFURANOSYLTRANSFERASE GLFT2"/>
    <property type="match status" value="1"/>
</dbReference>
<dbReference type="Proteomes" id="UP000199541">
    <property type="component" value="Unassembled WGS sequence"/>
</dbReference>
<organism evidence="4 7">
    <name type="scientific">Allgaiera indica</name>
    <dbReference type="NCBI Taxonomy" id="765699"/>
    <lineage>
        <taxon>Bacteria</taxon>
        <taxon>Pseudomonadati</taxon>
        <taxon>Pseudomonadota</taxon>
        <taxon>Alphaproteobacteria</taxon>
        <taxon>Rhodobacterales</taxon>
        <taxon>Paracoccaceae</taxon>
        <taxon>Allgaiera</taxon>
    </lineage>
</organism>
<dbReference type="Pfam" id="PF13641">
    <property type="entry name" value="Glyco_tranf_2_3"/>
    <property type="match status" value="1"/>
</dbReference>
<dbReference type="CDD" id="cd06423">
    <property type="entry name" value="CESA_like"/>
    <property type="match status" value="1"/>
</dbReference>
<accession>A0AAN4ZZN4</accession>